<sequence>MTNALEVCEWLIKRPDILFMAYHMYNAMNTPLDSQSKMPPDEAIEENVTKIFNYDLCSSNATEVICHSKRVLTDFCNKFNFKVNTRILKGTNKTKLKGCGTMEQLILLVREIGKDIALKISLK</sequence>
<evidence type="ECO:0000313" key="2">
    <source>
        <dbReference type="Proteomes" id="UP000789375"/>
    </source>
</evidence>
<dbReference type="AlphaFoldDB" id="A0A9N9BZY4"/>
<organism evidence="1 2">
    <name type="scientific">Funneliformis mosseae</name>
    <name type="common">Endomycorrhizal fungus</name>
    <name type="synonym">Glomus mosseae</name>
    <dbReference type="NCBI Taxonomy" id="27381"/>
    <lineage>
        <taxon>Eukaryota</taxon>
        <taxon>Fungi</taxon>
        <taxon>Fungi incertae sedis</taxon>
        <taxon>Mucoromycota</taxon>
        <taxon>Glomeromycotina</taxon>
        <taxon>Glomeromycetes</taxon>
        <taxon>Glomerales</taxon>
        <taxon>Glomeraceae</taxon>
        <taxon>Funneliformis</taxon>
    </lineage>
</organism>
<protein>
    <submittedName>
        <fullName evidence="1">8458_t:CDS:1</fullName>
    </submittedName>
</protein>
<gene>
    <name evidence="1" type="ORF">FMOSSE_LOCUS8232</name>
</gene>
<evidence type="ECO:0000313" key="1">
    <source>
        <dbReference type="EMBL" id="CAG8586767.1"/>
    </source>
</evidence>
<dbReference type="EMBL" id="CAJVPP010002090">
    <property type="protein sequence ID" value="CAG8586767.1"/>
    <property type="molecule type" value="Genomic_DNA"/>
</dbReference>
<keyword evidence="2" id="KW-1185">Reference proteome</keyword>
<comment type="caution">
    <text evidence="1">The sequence shown here is derived from an EMBL/GenBank/DDBJ whole genome shotgun (WGS) entry which is preliminary data.</text>
</comment>
<name>A0A9N9BZY4_FUNMO</name>
<reference evidence="1" key="1">
    <citation type="submission" date="2021-06" db="EMBL/GenBank/DDBJ databases">
        <authorList>
            <person name="Kallberg Y."/>
            <person name="Tangrot J."/>
            <person name="Rosling A."/>
        </authorList>
    </citation>
    <scope>NUCLEOTIDE SEQUENCE</scope>
    <source>
        <strain evidence="1">87-6 pot B 2015</strain>
    </source>
</reference>
<proteinExistence type="predicted"/>
<accession>A0A9N9BZY4</accession>
<dbReference type="Proteomes" id="UP000789375">
    <property type="component" value="Unassembled WGS sequence"/>
</dbReference>